<keyword evidence="2" id="KW-1003">Cell membrane</keyword>
<evidence type="ECO:0000256" key="1">
    <source>
        <dbReference type="ARBA" id="ARBA00004651"/>
    </source>
</evidence>
<dbReference type="FunFam" id="1.20.1070.10:FF:000268">
    <property type="entry name" value="Putative olfactory receptor 2I1"/>
    <property type="match status" value="1"/>
</dbReference>
<dbReference type="GO" id="GO:0004930">
    <property type="term" value="F:G protein-coupled receptor activity"/>
    <property type="evidence" value="ECO:0007669"/>
    <property type="project" value="UniProtKB-KW"/>
</dbReference>
<keyword evidence="8" id="KW-0675">Receptor</keyword>
<feature type="transmembrane region" description="Helical" evidence="10">
    <location>
        <begin position="140"/>
        <end position="163"/>
    </location>
</feature>
<dbReference type="SUPFAM" id="SSF81321">
    <property type="entry name" value="Family A G protein-coupled receptor-like"/>
    <property type="match status" value="1"/>
</dbReference>
<dbReference type="InterPro" id="IPR000276">
    <property type="entry name" value="GPCR_Rhodpsn"/>
</dbReference>
<comment type="caution">
    <text evidence="12">The sequence shown here is derived from an EMBL/GenBank/DDBJ whole genome shotgun (WGS) entry which is preliminary data.</text>
</comment>
<keyword evidence="3 10" id="KW-0812">Transmembrane</keyword>
<dbReference type="InterPro" id="IPR017452">
    <property type="entry name" value="GPCR_Rhodpsn_7TM"/>
</dbReference>
<dbReference type="EMBL" id="WNTK01005338">
    <property type="protein sequence ID" value="KAG9463997.1"/>
    <property type="molecule type" value="Genomic_DNA"/>
</dbReference>
<keyword evidence="13" id="KW-1185">Reference proteome</keyword>
<dbReference type="Pfam" id="PF13853">
    <property type="entry name" value="7tm_4"/>
    <property type="match status" value="1"/>
</dbReference>
<dbReference type="InterPro" id="IPR000725">
    <property type="entry name" value="Olfact_rcpt"/>
</dbReference>
<feature type="transmembrane region" description="Helical" evidence="10">
    <location>
        <begin position="238"/>
        <end position="261"/>
    </location>
</feature>
<feature type="transmembrane region" description="Helical" evidence="10">
    <location>
        <begin position="61"/>
        <end position="86"/>
    </location>
</feature>
<feature type="transmembrane region" description="Helical" evidence="10">
    <location>
        <begin position="27"/>
        <end position="49"/>
    </location>
</feature>
<evidence type="ECO:0000313" key="13">
    <source>
        <dbReference type="Proteomes" id="UP000770717"/>
    </source>
</evidence>
<evidence type="ECO:0000256" key="6">
    <source>
        <dbReference type="ARBA" id="ARBA00023040"/>
    </source>
</evidence>
<dbReference type="Proteomes" id="UP000770717">
    <property type="component" value="Unassembled WGS sequence"/>
</dbReference>
<keyword evidence="6" id="KW-0297">G-protein coupled receptor</keyword>
<dbReference type="InterPro" id="IPR050516">
    <property type="entry name" value="Olfactory_GPCR"/>
</dbReference>
<keyword evidence="5 10" id="KW-1133">Transmembrane helix</keyword>
<reference evidence="12" key="1">
    <citation type="thesis" date="2020" institute="ProQuest LLC" country="789 East Eisenhower Parkway, Ann Arbor, MI, USA">
        <title>Comparative Genomics and Chromosome Evolution.</title>
        <authorList>
            <person name="Mudd A.B."/>
        </authorList>
    </citation>
    <scope>NUCLEOTIDE SEQUENCE</scope>
    <source>
        <strain evidence="12">HN-11 Male</strain>
        <tissue evidence="12">Kidney and liver</tissue>
    </source>
</reference>
<gene>
    <name evidence="12" type="ORF">GDO78_020678</name>
</gene>
<dbReference type="OrthoDB" id="5967130at2759"/>
<keyword evidence="7 10" id="KW-0472">Membrane</keyword>
<feature type="transmembrane region" description="Helical" evidence="10">
    <location>
        <begin position="92"/>
        <end position="120"/>
    </location>
</feature>
<dbReference type="AlphaFoldDB" id="A0A8J6B4K9"/>
<accession>A0A8J6B4K9</accession>
<dbReference type="CDD" id="cd13954">
    <property type="entry name" value="7tmA_OR"/>
    <property type="match status" value="1"/>
</dbReference>
<dbReference type="Gene3D" id="1.20.1070.10">
    <property type="entry name" value="Rhodopsin 7-helix transmembrane proteins"/>
    <property type="match status" value="1"/>
</dbReference>
<feature type="transmembrane region" description="Helical" evidence="10">
    <location>
        <begin position="273"/>
        <end position="292"/>
    </location>
</feature>
<dbReference type="GO" id="GO:0004984">
    <property type="term" value="F:olfactory receptor activity"/>
    <property type="evidence" value="ECO:0007669"/>
    <property type="project" value="InterPro"/>
</dbReference>
<evidence type="ECO:0000256" key="4">
    <source>
        <dbReference type="ARBA" id="ARBA00022725"/>
    </source>
</evidence>
<evidence type="ECO:0000256" key="9">
    <source>
        <dbReference type="ARBA" id="ARBA00023224"/>
    </source>
</evidence>
<proteinExistence type="predicted"/>
<keyword evidence="4" id="KW-0716">Sensory transduction</keyword>
<protein>
    <recommendedName>
        <fullName evidence="11">G-protein coupled receptors family 1 profile domain-containing protein</fullName>
    </recommendedName>
</protein>
<dbReference type="PRINTS" id="PR00245">
    <property type="entry name" value="OLFACTORYR"/>
</dbReference>
<comment type="subcellular location">
    <subcellularLocation>
        <location evidence="1">Cell membrane</location>
        <topology evidence="1">Multi-pass membrane protein</topology>
    </subcellularLocation>
</comment>
<organism evidence="12 13">
    <name type="scientific">Eleutherodactylus coqui</name>
    <name type="common">Puerto Rican coqui</name>
    <dbReference type="NCBI Taxonomy" id="57060"/>
    <lineage>
        <taxon>Eukaryota</taxon>
        <taxon>Metazoa</taxon>
        <taxon>Chordata</taxon>
        <taxon>Craniata</taxon>
        <taxon>Vertebrata</taxon>
        <taxon>Euteleostomi</taxon>
        <taxon>Amphibia</taxon>
        <taxon>Batrachia</taxon>
        <taxon>Anura</taxon>
        <taxon>Neobatrachia</taxon>
        <taxon>Hyloidea</taxon>
        <taxon>Eleutherodactylidae</taxon>
        <taxon>Eleutherodactylinae</taxon>
        <taxon>Eleutherodactylus</taxon>
        <taxon>Eleutherodactylus</taxon>
    </lineage>
</organism>
<keyword evidence="9" id="KW-0807">Transducer</keyword>
<evidence type="ECO:0000256" key="8">
    <source>
        <dbReference type="ARBA" id="ARBA00023170"/>
    </source>
</evidence>
<evidence type="ECO:0000313" key="12">
    <source>
        <dbReference type="EMBL" id="KAG9463997.1"/>
    </source>
</evidence>
<evidence type="ECO:0000256" key="3">
    <source>
        <dbReference type="ARBA" id="ARBA00022692"/>
    </source>
</evidence>
<evidence type="ECO:0000256" key="5">
    <source>
        <dbReference type="ARBA" id="ARBA00022989"/>
    </source>
</evidence>
<evidence type="ECO:0000256" key="2">
    <source>
        <dbReference type="ARBA" id="ARBA00022475"/>
    </source>
</evidence>
<dbReference type="PRINTS" id="PR00237">
    <property type="entry name" value="GPCRRHODOPSN"/>
</dbReference>
<dbReference type="GO" id="GO:0005886">
    <property type="term" value="C:plasma membrane"/>
    <property type="evidence" value="ECO:0007669"/>
    <property type="project" value="UniProtKB-SubCell"/>
</dbReference>
<feature type="domain" description="G-protein coupled receptors family 1 profile" evidence="11">
    <location>
        <begin position="41"/>
        <end position="290"/>
    </location>
</feature>
<evidence type="ECO:0000259" key="11">
    <source>
        <dbReference type="PROSITE" id="PS50262"/>
    </source>
</evidence>
<dbReference type="PROSITE" id="PS50262">
    <property type="entry name" value="G_PROTEIN_RECEP_F1_2"/>
    <property type="match status" value="1"/>
</dbReference>
<sequence length="309" mass="35411">MSSFNQTLAMYFILSGISNVPELQLPIFLLVLLTYLLTLGGNITIFLLVCLDHHLHTPMYFFLSNLSILDMSSATITMHRVFFSFITGDTTISFFACITQMYIFASLTTDELLLLTIMSYDRYMAICHPLHYHTRMCLKFCSRLTAICWTVGFVQVLPLVVMISNITCFKTTEINHFFCDIMPLIRLPCNKVFSLELYNFINGLLLAVLPFFLTFIPYIFIVNSILKIRSSTGRRKTFYTCSSHLTVIILLYTSLVCQYLQPDSTASKGTNKLYSLFNTAAVPLLNPLIYSLKNKDVKDALKRRMRLKS</sequence>
<feature type="transmembrane region" description="Helical" evidence="10">
    <location>
        <begin position="200"/>
        <end position="226"/>
    </location>
</feature>
<evidence type="ECO:0000256" key="10">
    <source>
        <dbReference type="SAM" id="Phobius"/>
    </source>
</evidence>
<evidence type="ECO:0000256" key="7">
    <source>
        <dbReference type="ARBA" id="ARBA00023136"/>
    </source>
</evidence>
<name>A0A8J6B4K9_ELECQ</name>
<dbReference type="PANTHER" id="PTHR26452">
    <property type="entry name" value="OLFACTORY RECEPTOR"/>
    <property type="match status" value="1"/>
</dbReference>
<keyword evidence="4" id="KW-0552">Olfaction</keyword>